<evidence type="ECO:0000256" key="17">
    <source>
        <dbReference type="ARBA" id="ARBA00042301"/>
    </source>
</evidence>
<evidence type="ECO:0000256" key="9">
    <source>
        <dbReference type="ARBA" id="ARBA00022801"/>
    </source>
</evidence>
<evidence type="ECO:0000256" key="20">
    <source>
        <dbReference type="ARBA" id="ARBA00069557"/>
    </source>
</evidence>
<evidence type="ECO:0000256" key="5">
    <source>
        <dbReference type="ARBA" id="ARBA00022723"/>
    </source>
</evidence>
<dbReference type="SUPFAM" id="SSF50249">
    <property type="entry name" value="Nucleic acid-binding proteins"/>
    <property type="match status" value="1"/>
</dbReference>
<proteinExistence type="inferred from homology"/>
<dbReference type="GO" id="GO:0005634">
    <property type="term" value="C:nucleus"/>
    <property type="evidence" value="ECO:0007669"/>
    <property type="project" value="UniProtKB-SubCell"/>
</dbReference>
<evidence type="ECO:0000256" key="15">
    <source>
        <dbReference type="ARBA" id="ARBA00023242"/>
    </source>
</evidence>
<dbReference type="InterPro" id="IPR027417">
    <property type="entry name" value="P-loop_NTPase"/>
</dbReference>
<keyword evidence="24" id="KW-1185">Reference proteome</keyword>
<keyword evidence="6 21" id="KW-0547">Nucleotide-binding</keyword>
<evidence type="ECO:0000256" key="1">
    <source>
        <dbReference type="ARBA" id="ARBA00004123"/>
    </source>
</evidence>
<evidence type="ECO:0000256" key="12">
    <source>
        <dbReference type="ARBA" id="ARBA00022840"/>
    </source>
</evidence>
<dbReference type="EMBL" id="OOIL02003702">
    <property type="protein sequence ID" value="VFQ88823.1"/>
    <property type="molecule type" value="Genomic_DNA"/>
</dbReference>
<dbReference type="PANTHER" id="PTHR11630">
    <property type="entry name" value="DNA REPLICATION LICENSING FACTOR MCM FAMILY MEMBER"/>
    <property type="match status" value="1"/>
</dbReference>
<evidence type="ECO:0000259" key="22">
    <source>
        <dbReference type="PROSITE" id="PS50051"/>
    </source>
</evidence>
<dbReference type="AlphaFoldDB" id="A0A484MIQ0"/>
<dbReference type="InterPro" id="IPR058768">
    <property type="entry name" value="MCM9_N"/>
</dbReference>
<keyword evidence="15" id="KW-0539">Nucleus</keyword>
<comment type="catalytic activity">
    <reaction evidence="18">
        <text>ATP + H2O = ADP + phosphate + H(+)</text>
        <dbReference type="Rhea" id="RHEA:13065"/>
        <dbReference type="ChEBI" id="CHEBI:15377"/>
        <dbReference type="ChEBI" id="CHEBI:15378"/>
        <dbReference type="ChEBI" id="CHEBI:30616"/>
        <dbReference type="ChEBI" id="CHEBI:43474"/>
        <dbReference type="ChEBI" id="CHEBI:456216"/>
        <dbReference type="EC" id="3.6.4.12"/>
    </reaction>
</comment>
<dbReference type="GO" id="GO:0051321">
    <property type="term" value="P:meiotic cell cycle"/>
    <property type="evidence" value="ECO:0007669"/>
    <property type="project" value="UniProtKB-KW"/>
</dbReference>
<dbReference type="GO" id="GO:0005524">
    <property type="term" value="F:ATP binding"/>
    <property type="evidence" value="ECO:0007669"/>
    <property type="project" value="UniProtKB-KW"/>
</dbReference>
<evidence type="ECO:0000256" key="4">
    <source>
        <dbReference type="ARBA" id="ARBA00012551"/>
    </source>
</evidence>
<dbReference type="GO" id="GO:0016787">
    <property type="term" value="F:hydrolase activity"/>
    <property type="evidence" value="ECO:0007669"/>
    <property type="project" value="UniProtKB-KW"/>
</dbReference>
<keyword evidence="10" id="KW-0347">Helicase</keyword>
<dbReference type="SMART" id="SM00350">
    <property type="entry name" value="MCM"/>
    <property type="match status" value="1"/>
</dbReference>
<comment type="similarity">
    <text evidence="3 21">Belongs to the MCM family.</text>
</comment>
<dbReference type="EC" id="3.6.4.12" evidence="4"/>
<dbReference type="PRINTS" id="PR01657">
    <property type="entry name" value="MCMFAMILY"/>
</dbReference>
<keyword evidence="8" id="KW-0863">Zinc-finger</keyword>
<evidence type="ECO:0000256" key="18">
    <source>
        <dbReference type="ARBA" id="ARBA00047995"/>
    </source>
</evidence>
<evidence type="ECO:0000256" key="16">
    <source>
        <dbReference type="ARBA" id="ARBA00023254"/>
    </source>
</evidence>
<evidence type="ECO:0000256" key="14">
    <source>
        <dbReference type="ARBA" id="ARBA00023204"/>
    </source>
</evidence>
<dbReference type="SMART" id="SM00382">
    <property type="entry name" value="AAA"/>
    <property type="match status" value="1"/>
</dbReference>
<dbReference type="Pfam" id="PF17855">
    <property type="entry name" value="MCM_lid"/>
    <property type="match status" value="1"/>
</dbReference>
<keyword evidence="5" id="KW-0479">Metal-binding</keyword>
<dbReference type="InterPro" id="IPR003593">
    <property type="entry name" value="AAA+_ATPase"/>
</dbReference>
<keyword evidence="14" id="KW-0234">DNA repair</keyword>
<evidence type="ECO:0000313" key="24">
    <source>
        <dbReference type="Proteomes" id="UP000595140"/>
    </source>
</evidence>
<feature type="domain" description="MCM C-terminal AAA(+) ATPase" evidence="22">
    <location>
        <begin position="298"/>
        <end position="501"/>
    </location>
</feature>
<protein>
    <recommendedName>
        <fullName evidence="20">Probable DNA helicase MCM9</fullName>
        <ecNumber evidence="4">3.6.4.12</ecNumber>
    </recommendedName>
    <alternativeName>
        <fullName evidence="17">Minichromosome maintenance 9</fullName>
    </alternativeName>
</protein>
<sequence>MESEYHREKLQKYLEMNHSEQLQSIILAPDPRLHYPLHVDFAEVMDENPDIAQFIFSQPDDYLLLFDEAAVLAQKKICTQFEDALVKSNVHVRINACGSPLECPETFPSIGRVRVKHRGILLTLKGTVIRSGPVKMIEGEKLYECRRCKHRFKVYPEVETRNSIPKPTSCPSKKAKFCESTNFQIVEDSMVCRDYQEIKIQESTQVLGIGAIPRSIPVILMDDLVDMVKAGDDVIVTGVLKAKWLSDLKDVRCDLEPVLVANHVRRINELKSEVDIPDDIILKFKQFWKEFEGSPLKGRNAILRGICPQVFGLFTVKLAVALTLIGGVEHVDASGTKVRGDSHLLLVGDPGTGKSQFLKFSAKLSNRSVIATGLGSTSAGLTVTAVKDGGEWILEAGALVLADGGLCCIDEFDSMKEHDRVTIHEAMEQQTISVAKAGLVTTLSTRTIVFGATNPKGHYDPHQSVSVNTSLSGPLLSRFDIVLVLLDTKNPEWDAVVSSHILEAETKSCNSEEDLHSIWPLPMLRRYIHFVKRNFQPVLSKEAENVISSYYQLQRRIATENAARTTVRMLESLIRLAQAHARLMFREEVTQLDAITAILCIESSMTTSAIVDSAGNALHSNFAENPDEEYAKQERLILEKLRSMGEFPDIIPAPEL</sequence>
<evidence type="ECO:0000256" key="21">
    <source>
        <dbReference type="RuleBase" id="RU004070"/>
    </source>
</evidence>
<dbReference type="InterPro" id="IPR001208">
    <property type="entry name" value="MCM_dom"/>
</dbReference>
<reference evidence="23 24" key="1">
    <citation type="submission" date="2018-04" db="EMBL/GenBank/DDBJ databases">
        <authorList>
            <person name="Vogel A."/>
        </authorList>
    </citation>
    <scope>NUCLEOTIDE SEQUENCE [LARGE SCALE GENOMIC DNA]</scope>
</reference>
<evidence type="ECO:0000256" key="2">
    <source>
        <dbReference type="ARBA" id="ARBA00004474"/>
    </source>
</evidence>
<dbReference type="GO" id="GO:0003697">
    <property type="term" value="F:single-stranded DNA binding"/>
    <property type="evidence" value="ECO:0007669"/>
    <property type="project" value="TreeGrafter"/>
</dbReference>
<dbReference type="Gene3D" id="2.40.50.140">
    <property type="entry name" value="Nucleic acid-binding proteins"/>
    <property type="match status" value="1"/>
</dbReference>
<dbReference type="Gene3D" id="2.20.28.10">
    <property type="match status" value="1"/>
</dbReference>
<evidence type="ECO:0000256" key="3">
    <source>
        <dbReference type="ARBA" id="ARBA00008010"/>
    </source>
</evidence>
<accession>A0A484MIQ0</accession>
<dbReference type="GO" id="GO:0008270">
    <property type="term" value="F:zinc ion binding"/>
    <property type="evidence" value="ECO:0007669"/>
    <property type="project" value="UniProtKB-KW"/>
</dbReference>
<keyword evidence="9" id="KW-0378">Hydrolase</keyword>
<dbReference type="CDD" id="cd17760">
    <property type="entry name" value="MCM9"/>
    <property type="match status" value="1"/>
</dbReference>
<keyword evidence="16" id="KW-0469">Meiosis</keyword>
<dbReference type="PROSITE" id="PS50051">
    <property type="entry name" value="MCM_2"/>
    <property type="match status" value="1"/>
</dbReference>
<dbReference type="InterPro" id="IPR012340">
    <property type="entry name" value="NA-bd_OB-fold"/>
</dbReference>
<evidence type="ECO:0000256" key="6">
    <source>
        <dbReference type="ARBA" id="ARBA00022741"/>
    </source>
</evidence>
<keyword evidence="12 21" id="KW-0067">ATP-binding</keyword>
<comment type="function">
    <text evidence="19">Probable DNA helicase that may play a role in DNA repair during meiosis.</text>
</comment>
<keyword evidence="7" id="KW-0227">DNA damage</keyword>
<dbReference type="Pfam" id="PF00493">
    <property type="entry name" value="MCM"/>
    <property type="match status" value="1"/>
</dbReference>
<dbReference type="Pfam" id="PF26066">
    <property type="entry name" value="MCM9_N"/>
    <property type="match status" value="1"/>
</dbReference>
<dbReference type="InterPro" id="IPR031327">
    <property type="entry name" value="MCM"/>
</dbReference>
<dbReference type="SUPFAM" id="SSF52540">
    <property type="entry name" value="P-loop containing nucleoside triphosphate hydrolases"/>
    <property type="match status" value="1"/>
</dbReference>
<organism evidence="23 24">
    <name type="scientific">Cuscuta campestris</name>
    <dbReference type="NCBI Taxonomy" id="132261"/>
    <lineage>
        <taxon>Eukaryota</taxon>
        <taxon>Viridiplantae</taxon>
        <taxon>Streptophyta</taxon>
        <taxon>Embryophyta</taxon>
        <taxon>Tracheophyta</taxon>
        <taxon>Spermatophyta</taxon>
        <taxon>Magnoliopsida</taxon>
        <taxon>eudicotyledons</taxon>
        <taxon>Gunneridae</taxon>
        <taxon>Pentapetalae</taxon>
        <taxon>asterids</taxon>
        <taxon>lamiids</taxon>
        <taxon>Solanales</taxon>
        <taxon>Convolvulaceae</taxon>
        <taxon>Cuscuteae</taxon>
        <taxon>Cuscuta</taxon>
        <taxon>Cuscuta subgen. Grammica</taxon>
        <taxon>Cuscuta sect. Cleistogrammica</taxon>
    </lineage>
</organism>
<evidence type="ECO:0000256" key="13">
    <source>
        <dbReference type="ARBA" id="ARBA00023125"/>
    </source>
</evidence>
<dbReference type="GO" id="GO:0042555">
    <property type="term" value="C:MCM complex"/>
    <property type="evidence" value="ECO:0007669"/>
    <property type="project" value="TreeGrafter"/>
</dbReference>
<dbReference type="InterPro" id="IPR033762">
    <property type="entry name" value="MCM_OB"/>
</dbReference>
<dbReference type="Gene3D" id="3.30.1640.10">
    <property type="entry name" value="mini-chromosome maintenance (MCM) complex, chain A, domain 1"/>
    <property type="match status" value="1"/>
</dbReference>
<dbReference type="FunFam" id="3.40.50.300:FF:002270">
    <property type="entry name" value="Probable DNA helicase MCM9"/>
    <property type="match status" value="1"/>
</dbReference>
<dbReference type="InterPro" id="IPR041562">
    <property type="entry name" value="MCM_lid"/>
</dbReference>
<keyword evidence="13 21" id="KW-0238">DNA-binding</keyword>
<evidence type="ECO:0000256" key="7">
    <source>
        <dbReference type="ARBA" id="ARBA00022763"/>
    </source>
</evidence>
<evidence type="ECO:0000256" key="19">
    <source>
        <dbReference type="ARBA" id="ARBA00059876"/>
    </source>
</evidence>
<gene>
    <name evidence="23" type="ORF">CCAM_LOCUS30599</name>
</gene>
<dbReference type="Pfam" id="PF17207">
    <property type="entry name" value="MCM_OB"/>
    <property type="match status" value="1"/>
</dbReference>
<dbReference type="Gene3D" id="3.40.50.300">
    <property type="entry name" value="P-loop containing nucleotide triphosphate hydrolases"/>
    <property type="match status" value="1"/>
</dbReference>
<dbReference type="PANTHER" id="PTHR11630:SF48">
    <property type="entry name" value="DNA HELICASE MCM9"/>
    <property type="match status" value="1"/>
</dbReference>
<evidence type="ECO:0000256" key="11">
    <source>
        <dbReference type="ARBA" id="ARBA00022833"/>
    </source>
</evidence>
<comment type="subcellular location">
    <subcellularLocation>
        <location evidence="1">Nucleus</location>
    </subcellularLocation>
    <subcellularLocation>
        <location evidence="2">Plastid</location>
    </subcellularLocation>
</comment>
<evidence type="ECO:0000313" key="23">
    <source>
        <dbReference type="EMBL" id="VFQ88823.1"/>
    </source>
</evidence>
<evidence type="ECO:0000256" key="10">
    <source>
        <dbReference type="ARBA" id="ARBA00022806"/>
    </source>
</evidence>
<dbReference type="GO" id="GO:0017116">
    <property type="term" value="F:single-stranded DNA helicase activity"/>
    <property type="evidence" value="ECO:0007669"/>
    <property type="project" value="TreeGrafter"/>
</dbReference>
<dbReference type="Proteomes" id="UP000595140">
    <property type="component" value="Unassembled WGS sequence"/>
</dbReference>
<name>A0A484MIQ0_9ASTE</name>
<keyword evidence="11" id="KW-0862">Zinc</keyword>
<dbReference type="OrthoDB" id="271325at2759"/>
<dbReference type="GO" id="GO:0009536">
    <property type="term" value="C:plastid"/>
    <property type="evidence" value="ECO:0007669"/>
    <property type="project" value="UniProtKB-SubCell"/>
</dbReference>
<evidence type="ECO:0000256" key="8">
    <source>
        <dbReference type="ARBA" id="ARBA00022771"/>
    </source>
</evidence>
<dbReference type="GO" id="GO:0000724">
    <property type="term" value="P:double-strand break repair via homologous recombination"/>
    <property type="evidence" value="ECO:0007669"/>
    <property type="project" value="TreeGrafter"/>
</dbReference>